<dbReference type="GeneID" id="12447797"/>
<evidence type="ECO:0000259" key="1">
    <source>
        <dbReference type="Pfam" id="PF00534"/>
    </source>
</evidence>
<keyword evidence="3" id="KW-0808">Transferase</keyword>
<dbReference type="InterPro" id="IPR028098">
    <property type="entry name" value="Glyco_trans_4-like_N"/>
</dbReference>
<evidence type="ECO:0000313" key="4">
    <source>
        <dbReference type="Proteomes" id="UP000007954"/>
    </source>
</evidence>
<name>G0LLL0_HALWC</name>
<dbReference type="PANTHER" id="PTHR45947:SF3">
    <property type="entry name" value="SULFOQUINOVOSYL TRANSFERASE SQD2"/>
    <property type="match status" value="1"/>
</dbReference>
<dbReference type="InterPro" id="IPR001296">
    <property type="entry name" value="Glyco_trans_1"/>
</dbReference>
<dbReference type="Pfam" id="PF00534">
    <property type="entry name" value="Glycos_transf_1"/>
    <property type="match status" value="1"/>
</dbReference>
<dbReference type="OrthoDB" id="307659at2157"/>
<dbReference type="Gene3D" id="3.40.50.2000">
    <property type="entry name" value="Glycogen Phosphorylase B"/>
    <property type="match status" value="2"/>
</dbReference>
<dbReference type="HOGENOM" id="CLU_009583_0_3_2"/>
<dbReference type="PANTHER" id="PTHR45947">
    <property type="entry name" value="SULFOQUINOVOSYL TRANSFERASE SQD2"/>
    <property type="match status" value="1"/>
</dbReference>
<evidence type="ECO:0000259" key="2">
    <source>
        <dbReference type="Pfam" id="PF13439"/>
    </source>
</evidence>
<protein>
    <submittedName>
        <fullName evidence="3">Probable glycosyltransferase, type 1</fullName>
        <ecNumber evidence="3">2.4.-.-</ecNumber>
    </submittedName>
</protein>
<dbReference type="InterPro" id="IPR050194">
    <property type="entry name" value="Glycosyltransferase_grp1"/>
</dbReference>
<dbReference type="KEGG" id="hwc:Hqrw_3023"/>
<reference evidence="3 4" key="1">
    <citation type="journal article" date="2011" name="PLoS ONE">
        <title>Haloquadratum walsbyi: limited diversity in a global pond.</title>
        <authorList>
            <person name="Dyall-Smith M."/>
            <person name="Pfeiffer F."/>
            <person name="Klee K."/>
            <person name="Palm P."/>
            <person name="Gross K."/>
            <person name="Schuster S.C."/>
            <person name="Rampp M."/>
            <person name="Oesterhelt D."/>
        </authorList>
    </citation>
    <scope>NUCLEOTIDE SEQUENCE [LARGE SCALE GENOMIC DNA]</scope>
    <source>
        <strain evidence="4">DSM 16854 / JCM 12705 / C23</strain>
    </source>
</reference>
<organism evidence="3 4">
    <name type="scientific">Haloquadratum walsbyi (strain DSM 16854 / JCM 12705 / C23)</name>
    <dbReference type="NCBI Taxonomy" id="768065"/>
    <lineage>
        <taxon>Archaea</taxon>
        <taxon>Methanobacteriati</taxon>
        <taxon>Methanobacteriota</taxon>
        <taxon>Stenosarchaea group</taxon>
        <taxon>Halobacteria</taxon>
        <taxon>Halobacteriales</taxon>
        <taxon>Haloferacaceae</taxon>
        <taxon>Haloquadratum</taxon>
    </lineage>
</organism>
<feature type="domain" description="Glycosyltransferase subfamily 4-like N-terminal" evidence="2">
    <location>
        <begin position="15"/>
        <end position="173"/>
    </location>
</feature>
<keyword evidence="3" id="KW-0328">Glycosyltransferase</keyword>
<accession>G0LLL0</accession>
<proteinExistence type="predicted"/>
<sequence length="362" mass="40574">MRIAIVLRSFPPDIIGGMETQTKNMGTELHNADHDVTVFTKQCGDHDDSDVPYEVARVPHWQLTPFVSDFTFLVVALLTLLRRKNEFDVLQCMMIYPMGFLGYVVNKLAGLPYFAWIRGGDYYLMNDICWKRWMMRRVLNDTLVLAQSEEIREDVTSDFSDIDCDIQVLGNAVSVPDETAYGEGVLYVGRLAPKKGLEYLIKALDGLGTQLTIVGDGSERSQLEALATDTEGDITFEGEVPPDTVDRYYSSAAVFVLPSVEGEGMPNAVLEAMAWGLPVIATNSGGLPTVIEDDLNGYLVSMRDPNSLRERIKTVIQNPKKRKQIGENARQYVKDNHSWDSLVSEVEEIYVKLLMDKGDLEE</sequence>
<dbReference type="AlphaFoldDB" id="G0LLL0"/>
<dbReference type="RefSeq" id="WP_014556343.1">
    <property type="nucleotide sequence ID" value="NC_017459.1"/>
</dbReference>
<dbReference type="EMBL" id="FR746099">
    <property type="protein sequence ID" value="CCC40816.1"/>
    <property type="molecule type" value="Genomic_DNA"/>
</dbReference>
<evidence type="ECO:0000313" key="3">
    <source>
        <dbReference type="EMBL" id="CCC40816.1"/>
    </source>
</evidence>
<gene>
    <name evidence="3" type="primary">gth10</name>
    <name evidence="3" type="ordered locus">Hqrw_3023</name>
</gene>
<dbReference type="Proteomes" id="UP000007954">
    <property type="component" value="Chromosome"/>
</dbReference>
<dbReference type="SUPFAM" id="SSF53756">
    <property type="entry name" value="UDP-Glycosyltransferase/glycogen phosphorylase"/>
    <property type="match status" value="1"/>
</dbReference>
<dbReference type="GO" id="GO:0016757">
    <property type="term" value="F:glycosyltransferase activity"/>
    <property type="evidence" value="ECO:0007669"/>
    <property type="project" value="UniProtKB-KW"/>
</dbReference>
<dbReference type="Pfam" id="PF13439">
    <property type="entry name" value="Glyco_transf_4"/>
    <property type="match status" value="1"/>
</dbReference>
<dbReference type="EC" id="2.4.-.-" evidence="3"/>
<dbReference type="CDD" id="cd03801">
    <property type="entry name" value="GT4_PimA-like"/>
    <property type="match status" value="1"/>
</dbReference>
<feature type="domain" description="Glycosyl transferase family 1" evidence="1">
    <location>
        <begin position="185"/>
        <end position="331"/>
    </location>
</feature>